<reference evidence="2" key="1">
    <citation type="journal article" date="2022" name="Mol. Ecol. Resour.">
        <title>The genomes of chicory, endive, great burdock and yacon provide insights into Asteraceae palaeo-polyploidization history and plant inulin production.</title>
        <authorList>
            <person name="Fan W."/>
            <person name="Wang S."/>
            <person name="Wang H."/>
            <person name="Wang A."/>
            <person name="Jiang F."/>
            <person name="Liu H."/>
            <person name="Zhao H."/>
            <person name="Xu D."/>
            <person name="Zhang Y."/>
        </authorList>
    </citation>
    <scope>NUCLEOTIDE SEQUENCE [LARGE SCALE GENOMIC DNA]</scope>
    <source>
        <strain evidence="2">cv. Yunnan</strain>
    </source>
</reference>
<proteinExistence type="predicted"/>
<keyword evidence="2" id="KW-1185">Reference proteome</keyword>
<comment type="caution">
    <text evidence="1">The sequence shown here is derived from an EMBL/GenBank/DDBJ whole genome shotgun (WGS) entry which is preliminary data.</text>
</comment>
<reference evidence="1 2" key="2">
    <citation type="journal article" date="2022" name="Mol. Ecol. Resour.">
        <title>The genomes of chicory, endive, great burdock and yacon provide insights into Asteraceae paleo-polyploidization history and plant inulin production.</title>
        <authorList>
            <person name="Fan W."/>
            <person name="Wang S."/>
            <person name="Wang H."/>
            <person name="Wang A."/>
            <person name="Jiang F."/>
            <person name="Liu H."/>
            <person name="Zhao H."/>
            <person name="Xu D."/>
            <person name="Zhang Y."/>
        </authorList>
    </citation>
    <scope>NUCLEOTIDE SEQUENCE [LARGE SCALE GENOMIC DNA]</scope>
    <source>
        <strain evidence="2">cv. Yunnan</strain>
        <tissue evidence="1">Leaves</tissue>
    </source>
</reference>
<accession>A0ACB9A5Q3</accession>
<name>A0ACB9A5Q3_9ASTR</name>
<organism evidence="1 2">
    <name type="scientific">Smallanthus sonchifolius</name>
    <dbReference type="NCBI Taxonomy" id="185202"/>
    <lineage>
        <taxon>Eukaryota</taxon>
        <taxon>Viridiplantae</taxon>
        <taxon>Streptophyta</taxon>
        <taxon>Embryophyta</taxon>
        <taxon>Tracheophyta</taxon>
        <taxon>Spermatophyta</taxon>
        <taxon>Magnoliopsida</taxon>
        <taxon>eudicotyledons</taxon>
        <taxon>Gunneridae</taxon>
        <taxon>Pentapetalae</taxon>
        <taxon>asterids</taxon>
        <taxon>campanulids</taxon>
        <taxon>Asterales</taxon>
        <taxon>Asteraceae</taxon>
        <taxon>Asteroideae</taxon>
        <taxon>Heliantheae alliance</taxon>
        <taxon>Millerieae</taxon>
        <taxon>Smallanthus</taxon>
    </lineage>
</organism>
<gene>
    <name evidence="1" type="ORF">L1987_73929</name>
</gene>
<sequence length="323" mass="36302">MAVEASHITLYPPPNMEMIYHGDGNKPEKILPVYGFGMPDPFPAPAFKAESGLTSNLPISRKRLRDSSSFNQPFSLPNAPIANLNQQQFGAYAHAFEFLTDGISLQMYQQQLEIDRFISHHTEKVRTEIGEMRRRNSSRLAAAYEGIMNRLKTKNDKILKIGQLNRSLEEKVKSITVENQIWRELAQTNEATANALRNNLQQVLAEIQLQQQRLDLADNGDDAQSQCGSNFEEDHRQMAENGGGERKVNNNPNDESEYCKSKSSSRYGGLNRRCRSCGEEESCVLLLPCRHLCVCSRCVSSIDICPVCNSTKSAVVHVNMTSF</sequence>
<evidence type="ECO:0000313" key="2">
    <source>
        <dbReference type="Proteomes" id="UP001056120"/>
    </source>
</evidence>
<dbReference type="Proteomes" id="UP001056120">
    <property type="component" value="Linkage Group LG25"/>
</dbReference>
<protein>
    <submittedName>
        <fullName evidence="1">Uncharacterized protein</fullName>
    </submittedName>
</protein>
<dbReference type="EMBL" id="CM042042">
    <property type="protein sequence ID" value="KAI3703735.1"/>
    <property type="molecule type" value="Genomic_DNA"/>
</dbReference>
<evidence type="ECO:0000313" key="1">
    <source>
        <dbReference type="EMBL" id="KAI3703735.1"/>
    </source>
</evidence>